<organism evidence="3 4">
    <name type="scientific">Candidatus Desulfatifera sulfidica</name>
    <dbReference type="NCBI Taxonomy" id="2841691"/>
    <lineage>
        <taxon>Bacteria</taxon>
        <taxon>Pseudomonadati</taxon>
        <taxon>Thermodesulfobacteriota</taxon>
        <taxon>Desulfobulbia</taxon>
        <taxon>Desulfobulbales</taxon>
        <taxon>Desulfobulbaceae</taxon>
        <taxon>Candidatus Desulfatifera</taxon>
    </lineage>
</organism>
<keyword evidence="3" id="KW-0449">Lipoprotein</keyword>
<dbReference type="AlphaFoldDB" id="A0A8J6N8W5"/>
<reference evidence="3 4" key="1">
    <citation type="submission" date="2020-08" db="EMBL/GenBank/DDBJ databases">
        <title>Bridging the membrane lipid divide: bacteria of the FCB group superphylum have the potential to synthesize archaeal ether lipids.</title>
        <authorList>
            <person name="Villanueva L."/>
            <person name="Von Meijenfeldt F.A.B."/>
            <person name="Westbye A.B."/>
            <person name="Yadav S."/>
            <person name="Hopmans E.C."/>
            <person name="Dutilh B.E."/>
            <person name="Sinninghe Damste J.S."/>
        </authorList>
    </citation>
    <scope>NUCLEOTIDE SEQUENCE [LARGE SCALE GENOMIC DNA]</scope>
    <source>
        <strain evidence="3">NIOZ-UU81</strain>
    </source>
</reference>
<keyword evidence="1 2" id="KW-0732">Signal</keyword>
<evidence type="ECO:0000256" key="2">
    <source>
        <dbReference type="SAM" id="SignalP"/>
    </source>
</evidence>
<proteinExistence type="predicted"/>
<protein>
    <submittedName>
        <fullName evidence="3">Outer membrane lipoprotein carrier protein LolA</fullName>
    </submittedName>
</protein>
<feature type="signal peptide" evidence="2">
    <location>
        <begin position="1"/>
        <end position="25"/>
    </location>
</feature>
<evidence type="ECO:0000313" key="4">
    <source>
        <dbReference type="Proteomes" id="UP000599024"/>
    </source>
</evidence>
<name>A0A8J6N8W5_9BACT</name>
<dbReference type="CDD" id="cd16325">
    <property type="entry name" value="LolA"/>
    <property type="match status" value="1"/>
</dbReference>
<dbReference type="InterPro" id="IPR029046">
    <property type="entry name" value="LolA/LolB/LppX"/>
</dbReference>
<comment type="caution">
    <text evidence="3">The sequence shown here is derived from an EMBL/GenBank/DDBJ whole genome shotgun (WGS) entry which is preliminary data.</text>
</comment>
<evidence type="ECO:0000256" key="1">
    <source>
        <dbReference type="ARBA" id="ARBA00022729"/>
    </source>
</evidence>
<dbReference type="Proteomes" id="UP000599024">
    <property type="component" value="Unassembled WGS sequence"/>
</dbReference>
<dbReference type="Pfam" id="PF03548">
    <property type="entry name" value="LolA"/>
    <property type="match status" value="1"/>
</dbReference>
<dbReference type="InterPro" id="IPR004564">
    <property type="entry name" value="OM_lipoprot_carrier_LolA-like"/>
</dbReference>
<gene>
    <name evidence="3" type="ORF">H8E79_07810</name>
</gene>
<accession>A0A8J6N8W5</accession>
<feature type="chain" id="PRO_5035204931" evidence="2">
    <location>
        <begin position="26"/>
        <end position="239"/>
    </location>
</feature>
<dbReference type="EMBL" id="JACNLK010000073">
    <property type="protein sequence ID" value="MBC8209057.1"/>
    <property type="molecule type" value="Genomic_DNA"/>
</dbReference>
<dbReference type="PANTHER" id="PTHR35869:SF1">
    <property type="entry name" value="OUTER-MEMBRANE LIPOPROTEIN CARRIER PROTEIN"/>
    <property type="match status" value="1"/>
</dbReference>
<dbReference type="SUPFAM" id="SSF89392">
    <property type="entry name" value="Prokaryotic lipoproteins and lipoprotein localization factors"/>
    <property type="match status" value="1"/>
</dbReference>
<dbReference type="Gene3D" id="2.50.20.10">
    <property type="entry name" value="Lipoprotein localisation LolA/LolB/LppX"/>
    <property type="match status" value="1"/>
</dbReference>
<sequence length="239" mass="27208">MNRPPLINRLILPLLLLCTFFSASTAWSVTEQPADVANRLQQTYDQLQSLSFTFSQNSQGPFNTQDRLGRGRAVFLRNTETDGKARMRWDYDKPDLQVLISDGETLRMYFARLQQQIITPATALEQDLIYSFFSGRARLDESFEIVAADRPAPPDTQNTSETTAIRLLPKKEQSQISEIRLTISNDSLITGIEITDHFDTRTILTLSNIQPNSLKDLTTADRERLFVFSPPPDTEIIHQ</sequence>
<dbReference type="PANTHER" id="PTHR35869">
    <property type="entry name" value="OUTER-MEMBRANE LIPOPROTEIN CARRIER PROTEIN"/>
    <property type="match status" value="1"/>
</dbReference>
<evidence type="ECO:0000313" key="3">
    <source>
        <dbReference type="EMBL" id="MBC8209057.1"/>
    </source>
</evidence>